<organism evidence="1 2">
    <name type="scientific">Pholiota conissans</name>
    <dbReference type="NCBI Taxonomy" id="109636"/>
    <lineage>
        <taxon>Eukaryota</taxon>
        <taxon>Fungi</taxon>
        <taxon>Dikarya</taxon>
        <taxon>Basidiomycota</taxon>
        <taxon>Agaricomycotina</taxon>
        <taxon>Agaricomycetes</taxon>
        <taxon>Agaricomycetidae</taxon>
        <taxon>Agaricales</taxon>
        <taxon>Agaricineae</taxon>
        <taxon>Strophariaceae</taxon>
        <taxon>Pholiota</taxon>
    </lineage>
</organism>
<name>A0A9P6CXF4_9AGAR</name>
<sequence length="82" mass="9303">MNLSFLRGPINNSVVNAVPLCSQACSSRILVDLERSARYECPEDEYTPISAIWTSSELVEMFVWVSHSTHTVGNGYKRRLRL</sequence>
<gene>
    <name evidence="1" type="ORF">BDN70DRAFT_883633</name>
</gene>
<proteinExistence type="predicted"/>
<comment type="caution">
    <text evidence="1">The sequence shown here is derived from an EMBL/GenBank/DDBJ whole genome shotgun (WGS) entry which is preliminary data.</text>
</comment>
<evidence type="ECO:0000313" key="1">
    <source>
        <dbReference type="EMBL" id="KAF9475523.1"/>
    </source>
</evidence>
<evidence type="ECO:0000313" key="2">
    <source>
        <dbReference type="Proteomes" id="UP000807469"/>
    </source>
</evidence>
<reference evidence="1" key="1">
    <citation type="submission" date="2020-11" db="EMBL/GenBank/DDBJ databases">
        <authorList>
            <consortium name="DOE Joint Genome Institute"/>
            <person name="Ahrendt S."/>
            <person name="Riley R."/>
            <person name="Andreopoulos W."/>
            <person name="Labutti K."/>
            <person name="Pangilinan J."/>
            <person name="Ruiz-Duenas F.J."/>
            <person name="Barrasa J.M."/>
            <person name="Sanchez-Garcia M."/>
            <person name="Camarero S."/>
            <person name="Miyauchi S."/>
            <person name="Serrano A."/>
            <person name="Linde D."/>
            <person name="Babiker R."/>
            <person name="Drula E."/>
            <person name="Ayuso-Fernandez I."/>
            <person name="Pacheco R."/>
            <person name="Padilla G."/>
            <person name="Ferreira P."/>
            <person name="Barriuso J."/>
            <person name="Kellner H."/>
            <person name="Castanera R."/>
            <person name="Alfaro M."/>
            <person name="Ramirez L."/>
            <person name="Pisabarro A.G."/>
            <person name="Kuo A."/>
            <person name="Tritt A."/>
            <person name="Lipzen A."/>
            <person name="He G."/>
            <person name="Yan M."/>
            <person name="Ng V."/>
            <person name="Cullen D."/>
            <person name="Martin F."/>
            <person name="Rosso M.-N."/>
            <person name="Henrissat B."/>
            <person name="Hibbett D."/>
            <person name="Martinez A.T."/>
            <person name="Grigoriev I.V."/>
        </authorList>
    </citation>
    <scope>NUCLEOTIDE SEQUENCE</scope>
    <source>
        <strain evidence="1">CIRM-BRFM 674</strain>
    </source>
</reference>
<accession>A0A9P6CXF4</accession>
<dbReference type="AlphaFoldDB" id="A0A9P6CXF4"/>
<keyword evidence="2" id="KW-1185">Reference proteome</keyword>
<protein>
    <submittedName>
        <fullName evidence="1">Uncharacterized protein</fullName>
    </submittedName>
</protein>
<dbReference type="Proteomes" id="UP000807469">
    <property type="component" value="Unassembled WGS sequence"/>
</dbReference>
<dbReference type="EMBL" id="MU155329">
    <property type="protein sequence ID" value="KAF9475523.1"/>
    <property type="molecule type" value="Genomic_DNA"/>
</dbReference>